<organism evidence="1 2">
    <name type="scientific">Ataeniobius toweri</name>
    <dbReference type="NCBI Taxonomy" id="208326"/>
    <lineage>
        <taxon>Eukaryota</taxon>
        <taxon>Metazoa</taxon>
        <taxon>Chordata</taxon>
        <taxon>Craniata</taxon>
        <taxon>Vertebrata</taxon>
        <taxon>Euteleostomi</taxon>
        <taxon>Actinopterygii</taxon>
        <taxon>Neopterygii</taxon>
        <taxon>Teleostei</taxon>
        <taxon>Neoteleostei</taxon>
        <taxon>Acanthomorphata</taxon>
        <taxon>Ovalentaria</taxon>
        <taxon>Atherinomorphae</taxon>
        <taxon>Cyprinodontiformes</taxon>
        <taxon>Goodeidae</taxon>
        <taxon>Ataeniobius</taxon>
    </lineage>
</organism>
<dbReference type="Proteomes" id="UP001345963">
    <property type="component" value="Unassembled WGS sequence"/>
</dbReference>
<comment type="caution">
    <text evidence="1">The sequence shown here is derived from an EMBL/GenBank/DDBJ whole genome shotgun (WGS) entry which is preliminary data.</text>
</comment>
<gene>
    <name evidence="1" type="ORF">ATANTOWER_019176</name>
</gene>
<dbReference type="EMBL" id="JAHUTI010092522">
    <property type="protein sequence ID" value="MED6262417.1"/>
    <property type="molecule type" value="Genomic_DNA"/>
</dbReference>
<name>A0ABU7CID5_9TELE</name>
<sequence>MQKIPDSLSPQDNFTDYLLSWLHLGFKSPQASCERTWLTLHRATLQDHPPGATSTSSASKTELPGPFTYPTRSPSFPSSHFSSPLADLLITLCKQKYIKINNPEYYLSLTIDPFSIQRQVPVSPANKIFLNKLVKTFPVFLSVFLHVGQSS</sequence>
<reference evidence="1 2" key="1">
    <citation type="submission" date="2021-07" db="EMBL/GenBank/DDBJ databases">
        <authorList>
            <person name="Palmer J.M."/>
        </authorList>
    </citation>
    <scope>NUCLEOTIDE SEQUENCE [LARGE SCALE GENOMIC DNA]</scope>
    <source>
        <strain evidence="1 2">AT_MEX2019</strain>
        <tissue evidence="1">Muscle</tissue>
    </source>
</reference>
<accession>A0ABU7CID5</accession>
<keyword evidence="2" id="KW-1185">Reference proteome</keyword>
<evidence type="ECO:0000313" key="1">
    <source>
        <dbReference type="EMBL" id="MED6262417.1"/>
    </source>
</evidence>
<protein>
    <submittedName>
        <fullName evidence="1">Uncharacterized protein</fullName>
    </submittedName>
</protein>
<proteinExistence type="predicted"/>
<evidence type="ECO:0000313" key="2">
    <source>
        <dbReference type="Proteomes" id="UP001345963"/>
    </source>
</evidence>